<dbReference type="GO" id="GO:0005871">
    <property type="term" value="C:kinesin complex"/>
    <property type="evidence" value="ECO:0007669"/>
    <property type="project" value="InterPro"/>
</dbReference>
<dbReference type="Pfam" id="PF13374">
    <property type="entry name" value="TPR_10"/>
    <property type="match status" value="2"/>
</dbReference>
<dbReference type="Pfam" id="PF13424">
    <property type="entry name" value="TPR_12"/>
    <property type="match status" value="4"/>
</dbReference>
<dbReference type="GO" id="GO:0005874">
    <property type="term" value="C:microtubule"/>
    <property type="evidence" value="ECO:0007669"/>
    <property type="project" value="UniProtKB-KW"/>
</dbReference>
<dbReference type="GO" id="GO:0007018">
    <property type="term" value="P:microtubule-based movement"/>
    <property type="evidence" value="ECO:0007669"/>
    <property type="project" value="TreeGrafter"/>
</dbReference>
<keyword evidence="5" id="KW-0677">Repeat</keyword>
<dbReference type="SUPFAM" id="SSF48452">
    <property type="entry name" value="TPR-like"/>
    <property type="match status" value="1"/>
</dbReference>
<evidence type="ECO:0000256" key="3">
    <source>
        <dbReference type="ARBA" id="ARBA00022490"/>
    </source>
</evidence>
<dbReference type="Proteomes" id="UP000767446">
    <property type="component" value="Unassembled WGS sequence"/>
</dbReference>
<evidence type="ECO:0000256" key="2">
    <source>
        <dbReference type="ARBA" id="ARBA00009622"/>
    </source>
</evidence>
<evidence type="ECO:0000256" key="1">
    <source>
        <dbReference type="ARBA" id="ARBA00004245"/>
    </source>
</evidence>
<keyword evidence="6 10" id="KW-0802">TPR repeat</keyword>
<evidence type="ECO:0000313" key="13">
    <source>
        <dbReference type="EMBL" id="MBR8829443.1"/>
    </source>
</evidence>
<dbReference type="GO" id="GO:0019894">
    <property type="term" value="F:kinesin binding"/>
    <property type="evidence" value="ECO:0007669"/>
    <property type="project" value="TreeGrafter"/>
</dbReference>
<dbReference type="InterPro" id="IPR011990">
    <property type="entry name" value="TPR-like_helical_dom_sf"/>
</dbReference>
<dbReference type="Gene3D" id="1.25.40.10">
    <property type="entry name" value="Tetratricopeptide repeat domain"/>
    <property type="match status" value="3"/>
</dbReference>
<dbReference type="Pfam" id="PF12770">
    <property type="entry name" value="CHAT"/>
    <property type="match status" value="1"/>
</dbReference>
<dbReference type="GO" id="GO:0005737">
    <property type="term" value="C:cytoplasm"/>
    <property type="evidence" value="ECO:0007669"/>
    <property type="project" value="TreeGrafter"/>
</dbReference>
<dbReference type="PANTHER" id="PTHR45783">
    <property type="entry name" value="KINESIN LIGHT CHAIN"/>
    <property type="match status" value="1"/>
</dbReference>
<dbReference type="AlphaFoldDB" id="A0A941GWZ2"/>
<dbReference type="InterPro" id="IPR002151">
    <property type="entry name" value="Kinesin_light"/>
</dbReference>
<reference evidence="13" key="1">
    <citation type="submission" date="2021-02" db="EMBL/GenBank/DDBJ databases">
        <title>Metagenome analyses of Stigonema ocellatum DSM 106950, Chlorogloea purpurea SAG 13.99 and Gomphosphaeria aponina DSM 107014.</title>
        <authorList>
            <person name="Marter P."/>
            <person name="Huang S."/>
        </authorList>
    </citation>
    <scope>NUCLEOTIDE SEQUENCE</scope>
    <source>
        <strain evidence="13">JP213</strain>
    </source>
</reference>
<evidence type="ECO:0000256" key="8">
    <source>
        <dbReference type="ARBA" id="ARBA00023175"/>
    </source>
</evidence>
<dbReference type="EMBL" id="JADQBC010000135">
    <property type="protein sequence ID" value="MBR8829443.1"/>
    <property type="molecule type" value="Genomic_DNA"/>
</dbReference>
<evidence type="ECO:0000256" key="4">
    <source>
        <dbReference type="ARBA" id="ARBA00022701"/>
    </source>
</evidence>
<evidence type="ECO:0000256" key="9">
    <source>
        <dbReference type="ARBA" id="ARBA00023212"/>
    </source>
</evidence>
<evidence type="ECO:0000259" key="12">
    <source>
        <dbReference type="Pfam" id="PF12770"/>
    </source>
</evidence>
<evidence type="ECO:0000313" key="14">
    <source>
        <dbReference type="Proteomes" id="UP000767446"/>
    </source>
</evidence>
<comment type="subcellular location">
    <subcellularLocation>
        <location evidence="1">Cytoplasm</location>
        <location evidence="1">Cytoskeleton</location>
    </subcellularLocation>
</comment>
<evidence type="ECO:0000256" key="7">
    <source>
        <dbReference type="ARBA" id="ARBA00023054"/>
    </source>
</evidence>
<proteinExistence type="inferred from homology"/>
<comment type="caution">
    <text evidence="13">The sequence shown here is derived from an EMBL/GenBank/DDBJ whole genome shotgun (WGS) entry which is preliminary data.</text>
</comment>
<keyword evidence="8" id="KW-0505">Motor protein</keyword>
<keyword evidence="9" id="KW-0206">Cytoskeleton</keyword>
<evidence type="ECO:0000256" key="10">
    <source>
        <dbReference type="PROSITE-ProRule" id="PRU00339"/>
    </source>
</evidence>
<dbReference type="InterPro" id="IPR019734">
    <property type="entry name" value="TPR_rpt"/>
</dbReference>
<feature type="repeat" description="TPR" evidence="10">
    <location>
        <begin position="178"/>
        <end position="211"/>
    </location>
</feature>
<dbReference type="PROSITE" id="PS50005">
    <property type="entry name" value="TPR"/>
    <property type="match status" value="2"/>
</dbReference>
<name>A0A941GWZ2_9CHRO</name>
<feature type="coiled-coil region" evidence="11">
    <location>
        <begin position="565"/>
        <end position="592"/>
    </location>
</feature>
<dbReference type="SMART" id="SM00028">
    <property type="entry name" value="TPR"/>
    <property type="match status" value="11"/>
</dbReference>
<keyword evidence="3" id="KW-0963">Cytoplasm</keyword>
<feature type="repeat" description="TPR" evidence="10">
    <location>
        <begin position="262"/>
        <end position="295"/>
    </location>
</feature>
<evidence type="ECO:0000256" key="11">
    <source>
        <dbReference type="SAM" id="Coils"/>
    </source>
</evidence>
<organism evidence="13 14">
    <name type="scientific">Gomphosphaeria aponina SAG 52.96 = DSM 107014</name>
    <dbReference type="NCBI Taxonomy" id="1521640"/>
    <lineage>
        <taxon>Bacteria</taxon>
        <taxon>Bacillati</taxon>
        <taxon>Cyanobacteriota</taxon>
        <taxon>Cyanophyceae</taxon>
        <taxon>Oscillatoriophycideae</taxon>
        <taxon>Chroococcales</taxon>
        <taxon>Gomphosphaeriaceae</taxon>
        <taxon>Gomphosphaeria</taxon>
    </lineage>
</organism>
<evidence type="ECO:0000256" key="6">
    <source>
        <dbReference type="ARBA" id="ARBA00022803"/>
    </source>
</evidence>
<dbReference type="PRINTS" id="PR00381">
    <property type="entry name" value="KINESINLIGHT"/>
</dbReference>
<keyword evidence="4" id="KW-0493">Microtubule</keyword>
<gene>
    <name evidence="13" type="ORF">DSM107014_16360</name>
</gene>
<keyword evidence="7 11" id="KW-0175">Coiled coil</keyword>
<dbReference type="InterPro" id="IPR024983">
    <property type="entry name" value="CHAT_dom"/>
</dbReference>
<comment type="similarity">
    <text evidence="2">Belongs to the kinesin light chain family.</text>
</comment>
<protein>
    <submittedName>
        <fullName evidence="13">CHAT domain-containing protein</fullName>
    </submittedName>
</protein>
<accession>A0A941GWZ2</accession>
<evidence type="ECO:0000256" key="5">
    <source>
        <dbReference type="ARBA" id="ARBA00022737"/>
    </source>
</evidence>
<feature type="domain" description="CHAT" evidence="12">
    <location>
        <begin position="696"/>
        <end position="1051"/>
    </location>
</feature>
<sequence>MSFDEVLKQIGVLNQEAKKLYEQTNYKQAIIVCEQACNVGRENLLTDHPYYASSLHNLAVLYQSTGRYAEAEPLLLETKEIRKKALGDNHPDYATTLNNLASLYYTTGRFSEAEPLLIEAKEIRKKALGDRHPDYATSLNNLASLYYLMKRYEEAEKLYEQGKEIIKNTVGTGHTAYATSLNNLAYLYQSMGRYPEAEVLYLEGIEINKKTLGTNHPHYGIALNNLAYLYQSMGWYKDAEKLYQQGIEISKKTLGAAHPHYATALKNLADLYQSMGQYAAAEKLYLESQEINKNNLGKDDPHYATTLNNLASVYQSMGRYAEAEKLYREGKEIIKKVLGNDNIDYGICLNNLADLYQSMGRYAEAEPLYLESKEIRKKTLGDDHPDYAASLNDLASVYQSMGRYAEAETLLLEAKVIRQKVLGNDHPDYGTCLYNLAFVKAATNHPEAALTLMEEAAEIDSKFLEQIFTISSDTQRQEYLQKNYQKLEKFLSLVVEYLPNNEQAIKAAFNLVLRRKALTTEAAIMQRIALLSRRYVHLTPQLEKRRQLGEKFVKLIFDIPPDEKLLSYQENLADLKRQKAEVEEEIREQMPELKLQEQLLNVDCGEVALALPEDGVLLEFVRFHGYDFKAVTGDLTLLPERYLVFTLTAREPEKVKMIDLGEAETIEQLLKGFRKNVAREELFLDDIFEDNSQKVELYNRVFLPLKPYLRGQLFIAPDGELNTLSFELLPTETGNYLMEEYQISYLSVGRDLLRLQLEITAEVTEPLIIANPDYNLGMETSQTPCASGESEEGFYAAIARYYGVFSPLVGTEIEGEEVAAFLGVKPSIEQEALKSQLSNCSSSPRILHLATHSYFLPDIEEKFPPLLRSGLAFAGVNTLLQNGQLPPEAEDGFLTGKDLVNLNLVGTELVVASACETTLPEVNIGAGVMSLRRGFIQAGAKTLIMSLWRVPDIAKAIFMERFYHYLLYENQGRRDALQQAKDYVRHLTVGQMRQQWLTEEAIFLRRCFDNMTEEKDKQKAAEELRNLSQKSDNHRPYEHPKYWGAFVCIGNPDKIIL</sequence>
<dbReference type="PANTHER" id="PTHR45783:SF3">
    <property type="entry name" value="KINESIN LIGHT CHAIN"/>
    <property type="match status" value="1"/>
</dbReference>